<dbReference type="Pfam" id="PF10531">
    <property type="entry name" value="SLBB"/>
    <property type="match status" value="1"/>
</dbReference>
<dbReference type="Pfam" id="PF12836">
    <property type="entry name" value="HHH_3"/>
    <property type="match status" value="1"/>
</dbReference>
<dbReference type="RefSeq" id="WP_302850582.1">
    <property type="nucleotide sequence ID" value="NZ_CAKJTI010000007.1"/>
</dbReference>
<feature type="domain" description="Helix-hairpin-helix DNA-binding motif class 1" evidence="1">
    <location>
        <begin position="176"/>
        <end position="195"/>
    </location>
</feature>
<proteinExistence type="predicted"/>
<evidence type="ECO:0000259" key="1">
    <source>
        <dbReference type="SMART" id="SM00278"/>
    </source>
</evidence>
<gene>
    <name evidence="2" type="primary">comEA</name>
    <name evidence="2" type="ORF">BACCIP111899_01888</name>
</gene>
<protein>
    <submittedName>
        <fullName evidence="2">ComE operon protein 1</fullName>
    </submittedName>
</protein>
<organism evidence="2 3">
    <name type="scientific">Bacillus rhizoplanae</name>
    <dbReference type="NCBI Taxonomy" id="2880966"/>
    <lineage>
        <taxon>Bacteria</taxon>
        <taxon>Bacillati</taxon>
        <taxon>Bacillota</taxon>
        <taxon>Bacilli</taxon>
        <taxon>Bacillales</taxon>
        <taxon>Bacillaceae</taxon>
        <taxon>Bacillus</taxon>
    </lineage>
</organism>
<feature type="domain" description="Helix-hairpin-helix DNA-binding motif class 1" evidence="1">
    <location>
        <begin position="146"/>
        <end position="165"/>
    </location>
</feature>
<dbReference type="InterPro" id="IPR051675">
    <property type="entry name" value="Endo/Exo/Phosphatase_dom_1"/>
</dbReference>
<comment type="caution">
    <text evidence="2">The sequence shown here is derived from an EMBL/GenBank/DDBJ whole genome shotgun (WGS) entry which is preliminary data.</text>
</comment>
<dbReference type="InterPro" id="IPR004509">
    <property type="entry name" value="Competence_ComEA_HhH"/>
</dbReference>
<dbReference type="Proteomes" id="UP000789423">
    <property type="component" value="Unassembled WGS sequence"/>
</dbReference>
<evidence type="ECO:0000313" key="2">
    <source>
        <dbReference type="EMBL" id="CAG9612711.1"/>
    </source>
</evidence>
<dbReference type="InterPro" id="IPR010994">
    <property type="entry name" value="RuvA_2-like"/>
</dbReference>
<dbReference type="EMBL" id="CAKJTI010000007">
    <property type="protein sequence ID" value="CAG9612711.1"/>
    <property type="molecule type" value="Genomic_DNA"/>
</dbReference>
<accession>A0ABM8YAC4</accession>
<dbReference type="NCBIfam" id="TIGR00426">
    <property type="entry name" value="competence protein ComEA helix-hairpin-helix repeat region"/>
    <property type="match status" value="1"/>
</dbReference>
<dbReference type="InterPro" id="IPR019554">
    <property type="entry name" value="Soluble_ligand-bd"/>
</dbReference>
<dbReference type="SUPFAM" id="SSF47781">
    <property type="entry name" value="RuvA domain 2-like"/>
    <property type="match status" value="1"/>
</dbReference>
<sequence>MMMNLQRKWLVLFAAIGIVGILFVWQTKGWQEQPAVKVEANSKIEERKEKTKVTDSKLQSKSIIVDVKGAVHREGVYELQIGDRVKDSVEKAGGFLPEADVTKVNLAQLVQDQMMIYVPKKGEQTATVNESSLQEGKIQINTATKEQLEKISGIGPRKAENIMKYREQHGPFQKVEDLLEVDGIGEKSLEKIKDEIIVP</sequence>
<dbReference type="PANTHER" id="PTHR21180">
    <property type="entry name" value="ENDONUCLEASE/EXONUCLEASE/PHOSPHATASE FAMILY DOMAIN-CONTAINING PROTEIN 1"/>
    <property type="match status" value="1"/>
</dbReference>
<dbReference type="SMART" id="SM00278">
    <property type="entry name" value="HhH1"/>
    <property type="match status" value="2"/>
</dbReference>
<dbReference type="PANTHER" id="PTHR21180:SF32">
    <property type="entry name" value="ENDONUCLEASE_EXONUCLEASE_PHOSPHATASE FAMILY DOMAIN-CONTAINING PROTEIN 1"/>
    <property type="match status" value="1"/>
</dbReference>
<keyword evidence="3" id="KW-1185">Reference proteome</keyword>
<dbReference type="InterPro" id="IPR003583">
    <property type="entry name" value="Hlx-hairpin-Hlx_DNA-bd_motif"/>
</dbReference>
<dbReference type="Gene3D" id="1.10.150.310">
    <property type="entry name" value="Tex RuvX-like domain-like"/>
    <property type="match status" value="1"/>
</dbReference>
<name>A0ABM8YAC4_9BACI</name>
<evidence type="ECO:0000313" key="3">
    <source>
        <dbReference type="Proteomes" id="UP000789423"/>
    </source>
</evidence>
<dbReference type="Gene3D" id="3.10.560.10">
    <property type="entry name" value="Outer membrane lipoprotein wza domain like"/>
    <property type="match status" value="1"/>
</dbReference>
<reference evidence="2 3" key="1">
    <citation type="submission" date="2021-10" db="EMBL/GenBank/DDBJ databases">
        <authorList>
            <person name="Criscuolo A."/>
        </authorList>
    </citation>
    <scope>NUCLEOTIDE SEQUENCE [LARGE SCALE GENOMIC DNA]</scope>
    <source>
        <strain evidence="3">CIP 111899</strain>
    </source>
</reference>